<feature type="compositionally biased region" description="Acidic residues" evidence="1">
    <location>
        <begin position="101"/>
        <end position="118"/>
    </location>
</feature>
<sequence>MGHYKTASCPTLSSLHSLNSNSTKNSTSKSIMTEDSQFPLPSFCLYSKKALTSEIDSESDIIQFLSPSTDYLKERLPMFVSILQSLFTVVHDMPFSHTTTEEETEEEEMNDLEDEEEDDTTWSPFTIIGLNSMKMVVWPNMCDQIQDNMIEKDLCLVIMLSSDLQDDEIIQNMNLVKNSLCDTYYTLTGQQLGEELMPLIKCWFDRS</sequence>
<dbReference type="STRING" id="86630.A0A367JM87"/>
<name>A0A367JM87_RHIAZ</name>
<dbReference type="AlphaFoldDB" id="A0A367JM87"/>
<organism evidence="2 3">
    <name type="scientific">Rhizopus azygosporus</name>
    <name type="common">Rhizopus microsporus var. azygosporus</name>
    <dbReference type="NCBI Taxonomy" id="86630"/>
    <lineage>
        <taxon>Eukaryota</taxon>
        <taxon>Fungi</taxon>
        <taxon>Fungi incertae sedis</taxon>
        <taxon>Mucoromycota</taxon>
        <taxon>Mucoromycotina</taxon>
        <taxon>Mucoromycetes</taxon>
        <taxon>Mucorales</taxon>
        <taxon>Mucorineae</taxon>
        <taxon>Rhizopodaceae</taxon>
        <taxon>Rhizopus</taxon>
    </lineage>
</organism>
<feature type="region of interest" description="Disordered" evidence="1">
    <location>
        <begin position="97"/>
        <end position="118"/>
    </location>
</feature>
<evidence type="ECO:0000256" key="1">
    <source>
        <dbReference type="SAM" id="MobiDB-lite"/>
    </source>
</evidence>
<dbReference type="OrthoDB" id="2291034at2759"/>
<comment type="caution">
    <text evidence="2">The sequence shown here is derived from an EMBL/GenBank/DDBJ whole genome shotgun (WGS) entry which is preliminary data.</text>
</comment>
<gene>
    <name evidence="2" type="ORF">CU097_010846</name>
</gene>
<dbReference type="Proteomes" id="UP000252139">
    <property type="component" value="Unassembled WGS sequence"/>
</dbReference>
<accession>A0A367JM87</accession>
<protein>
    <submittedName>
        <fullName evidence="2">Uncharacterized protein</fullName>
    </submittedName>
</protein>
<evidence type="ECO:0000313" key="3">
    <source>
        <dbReference type="Proteomes" id="UP000252139"/>
    </source>
</evidence>
<reference evidence="2 3" key="1">
    <citation type="journal article" date="2018" name="G3 (Bethesda)">
        <title>Phylogenetic and Phylogenomic Definition of Rhizopus Species.</title>
        <authorList>
            <person name="Gryganskyi A.P."/>
            <person name="Golan J."/>
            <person name="Dolatabadi S."/>
            <person name="Mondo S."/>
            <person name="Robb S."/>
            <person name="Idnurm A."/>
            <person name="Muszewska A."/>
            <person name="Steczkiewicz K."/>
            <person name="Masonjones S."/>
            <person name="Liao H.L."/>
            <person name="Gajdeczka M.T."/>
            <person name="Anike F."/>
            <person name="Vuek A."/>
            <person name="Anishchenko I.M."/>
            <person name="Voigt K."/>
            <person name="de Hoog G.S."/>
            <person name="Smith M.E."/>
            <person name="Heitman J."/>
            <person name="Vilgalys R."/>
            <person name="Stajich J.E."/>
        </authorList>
    </citation>
    <scope>NUCLEOTIDE SEQUENCE [LARGE SCALE GENOMIC DNA]</scope>
    <source>
        <strain evidence="2 3">CBS 357.93</strain>
    </source>
</reference>
<keyword evidence="3" id="KW-1185">Reference proteome</keyword>
<dbReference type="EMBL" id="PJQL01001064">
    <property type="protein sequence ID" value="RCH90811.1"/>
    <property type="molecule type" value="Genomic_DNA"/>
</dbReference>
<evidence type="ECO:0000313" key="2">
    <source>
        <dbReference type="EMBL" id="RCH90811.1"/>
    </source>
</evidence>
<proteinExistence type="predicted"/>